<protein>
    <recommendedName>
        <fullName evidence="5">Secreted protein</fullName>
    </recommendedName>
</protein>
<evidence type="ECO:0000256" key="1">
    <source>
        <dbReference type="SAM" id="MobiDB-lite"/>
    </source>
</evidence>
<evidence type="ECO:0000256" key="2">
    <source>
        <dbReference type="SAM" id="SignalP"/>
    </source>
</evidence>
<keyword evidence="2" id="KW-0732">Signal</keyword>
<proteinExistence type="predicted"/>
<organism evidence="3 4">
    <name type="scientific">Porites evermanni</name>
    <dbReference type="NCBI Taxonomy" id="104178"/>
    <lineage>
        <taxon>Eukaryota</taxon>
        <taxon>Metazoa</taxon>
        <taxon>Cnidaria</taxon>
        <taxon>Anthozoa</taxon>
        <taxon>Hexacorallia</taxon>
        <taxon>Scleractinia</taxon>
        <taxon>Fungiina</taxon>
        <taxon>Poritidae</taxon>
        <taxon>Porites</taxon>
    </lineage>
</organism>
<reference evidence="3 4" key="1">
    <citation type="submission" date="2022-05" db="EMBL/GenBank/DDBJ databases">
        <authorList>
            <consortium name="Genoscope - CEA"/>
            <person name="William W."/>
        </authorList>
    </citation>
    <scope>NUCLEOTIDE SEQUENCE [LARGE SCALE GENOMIC DNA]</scope>
</reference>
<accession>A0ABN8RA32</accession>
<dbReference type="EMBL" id="CALNXI010001678">
    <property type="protein sequence ID" value="CAH3174742.1"/>
    <property type="molecule type" value="Genomic_DNA"/>
</dbReference>
<feature type="compositionally biased region" description="Polar residues" evidence="1">
    <location>
        <begin position="155"/>
        <end position="170"/>
    </location>
</feature>
<feature type="region of interest" description="Disordered" evidence="1">
    <location>
        <begin position="148"/>
        <end position="170"/>
    </location>
</feature>
<sequence length="170" mass="19008">MDRAIAVGVTLFIFVAIAVAGDGNLPTQNRADTRRNKDAGVAACNRTMLCCNLGRKAVRLSYPAMYTCNIEALSRGLEHHTSVSHRLKYRPPSNTQDTQAGRMDAANSHHTSLGFRRRLMLCKTKDPAQKRCFEECCRRKLRKNKAKVKNVANKQVSPERSNLNNTFSAD</sequence>
<name>A0ABN8RA32_9CNID</name>
<keyword evidence="4" id="KW-1185">Reference proteome</keyword>
<feature type="region of interest" description="Disordered" evidence="1">
    <location>
        <begin position="83"/>
        <end position="103"/>
    </location>
</feature>
<evidence type="ECO:0008006" key="5">
    <source>
        <dbReference type="Google" id="ProtNLM"/>
    </source>
</evidence>
<evidence type="ECO:0000313" key="3">
    <source>
        <dbReference type="EMBL" id="CAH3174742.1"/>
    </source>
</evidence>
<comment type="caution">
    <text evidence="3">The sequence shown here is derived from an EMBL/GenBank/DDBJ whole genome shotgun (WGS) entry which is preliminary data.</text>
</comment>
<evidence type="ECO:0000313" key="4">
    <source>
        <dbReference type="Proteomes" id="UP001159427"/>
    </source>
</evidence>
<dbReference type="Proteomes" id="UP001159427">
    <property type="component" value="Unassembled WGS sequence"/>
</dbReference>
<gene>
    <name evidence="3" type="ORF">PEVE_00009699</name>
</gene>
<feature type="signal peptide" evidence="2">
    <location>
        <begin position="1"/>
        <end position="20"/>
    </location>
</feature>
<feature type="chain" id="PRO_5046415886" description="Secreted protein" evidence="2">
    <location>
        <begin position="21"/>
        <end position="170"/>
    </location>
</feature>